<keyword evidence="4" id="KW-0547">Nucleotide-binding</keyword>
<dbReference type="Proteomes" id="UP001140206">
    <property type="component" value="Unassembled WGS sequence"/>
</dbReference>
<keyword evidence="3" id="KW-0677">Repeat</keyword>
<proteinExistence type="inferred from homology"/>
<evidence type="ECO:0000256" key="4">
    <source>
        <dbReference type="ARBA" id="ARBA00022741"/>
    </source>
</evidence>
<evidence type="ECO:0000256" key="5">
    <source>
        <dbReference type="ARBA" id="ARBA00022821"/>
    </source>
</evidence>
<evidence type="ECO:0000256" key="2">
    <source>
        <dbReference type="ARBA" id="ARBA00022614"/>
    </source>
</evidence>
<dbReference type="CDD" id="cd14798">
    <property type="entry name" value="RX-CC_like"/>
    <property type="match status" value="1"/>
</dbReference>
<reference evidence="9" key="1">
    <citation type="submission" date="2022-08" db="EMBL/GenBank/DDBJ databases">
        <authorList>
            <person name="Marques A."/>
        </authorList>
    </citation>
    <scope>NUCLEOTIDE SEQUENCE</scope>
    <source>
        <strain evidence="9">RhyPub2mFocal</strain>
        <tissue evidence="9">Leaves</tissue>
    </source>
</reference>
<dbReference type="AlphaFoldDB" id="A0AAV8AVC5"/>
<dbReference type="PANTHER" id="PTHR19338">
    <property type="entry name" value="TRANSLOCASE OF INNER MITOCHONDRIAL MEMBRANE 13 HOMOLOG"/>
    <property type="match status" value="1"/>
</dbReference>
<dbReference type="GO" id="GO:0006952">
    <property type="term" value="P:defense response"/>
    <property type="evidence" value="ECO:0007669"/>
    <property type="project" value="UniProtKB-KW"/>
</dbReference>
<dbReference type="InterPro" id="IPR002182">
    <property type="entry name" value="NB-ARC"/>
</dbReference>
<dbReference type="Gene3D" id="1.20.5.4130">
    <property type="match status" value="1"/>
</dbReference>
<comment type="caution">
    <text evidence="9">The sequence shown here is derived from an EMBL/GenBank/DDBJ whole genome shotgun (WGS) entry which is preliminary data.</text>
</comment>
<name>A0AAV8AVC5_9POAL</name>
<accession>A0AAV8AVC5</accession>
<dbReference type="InterPro" id="IPR027417">
    <property type="entry name" value="P-loop_NTPase"/>
</dbReference>
<dbReference type="InterPro" id="IPR038005">
    <property type="entry name" value="RX-like_CC"/>
</dbReference>
<evidence type="ECO:0000256" key="1">
    <source>
        <dbReference type="ARBA" id="ARBA00008894"/>
    </source>
</evidence>
<evidence type="ECO:0000259" key="7">
    <source>
        <dbReference type="Pfam" id="PF00931"/>
    </source>
</evidence>
<protein>
    <submittedName>
        <fullName evidence="9">Disease resistance protein</fullName>
    </submittedName>
</protein>
<comment type="similarity">
    <text evidence="1">Belongs to the disease resistance NB-LRR family.</text>
</comment>
<feature type="domain" description="Disease resistance N-terminal" evidence="8">
    <location>
        <begin position="6"/>
        <end position="90"/>
    </location>
</feature>
<dbReference type="Pfam" id="PF18052">
    <property type="entry name" value="Rx_N"/>
    <property type="match status" value="1"/>
</dbReference>
<dbReference type="PANTHER" id="PTHR19338:SF73">
    <property type="entry name" value="DISEASE RESISTANCE PROTEIN RGA2-LIKE"/>
    <property type="match status" value="1"/>
</dbReference>
<feature type="coiled-coil region" evidence="6">
    <location>
        <begin position="119"/>
        <end position="146"/>
    </location>
</feature>
<keyword evidence="2" id="KW-0433">Leucine-rich repeat</keyword>
<evidence type="ECO:0000256" key="3">
    <source>
        <dbReference type="ARBA" id="ARBA00022737"/>
    </source>
</evidence>
<evidence type="ECO:0000313" key="9">
    <source>
        <dbReference type="EMBL" id="KAJ4734598.1"/>
    </source>
</evidence>
<gene>
    <name evidence="9" type="ORF">LUZ62_013580</name>
</gene>
<evidence type="ECO:0000256" key="6">
    <source>
        <dbReference type="SAM" id="Coils"/>
    </source>
</evidence>
<keyword evidence="6" id="KW-0175">Coiled coil</keyword>
<dbReference type="GO" id="GO:0043531">
    <property type="term" value="F:ADP binding"/>
    <property type="evidence" value="ECO:0007669"/>
    <property type="project" value="InterPro"/>
</dbReference>
<dbReference type="Pfam" id="PF00931">
    <property type="entry name" value="NB-ARC"/>
    <property type="match status" value="1"/>
</dbReference>
<dbReference type="EMBL" id="JAMFTS010004731">
    <property type="protein sequence ID" value="KAJ4734598.1"/>
    <property type="molecule type" value="Genomic_DNA"/>
</dbReference>
<dbReference type="InterPro" id="IPR041118">
    <property type="entry name" value="Rx_N"/>
</dbReference>
<keyword evidence="5" id="KW-0611">Plant defense</keyword>
<feature type="domain" description="NB-ARC" evidence="7">
    <location>
        <begin position="182"/>
        <end position="228"/>
    </location>
</feature>
<organism evidence="9 10">
    <name type="scientific">Rhynchospora pubera</name>
    <dbReference type="NCBI Taxonomy" id="906938"/>
    <lineage>
        <taxon>Eukaryota</taxon>
        <taxon>Viridiplantae</taxon>
        <taxon>Streptophyta</taxon>
        <taxon>Embryophyta</taxon>
        <taxon>Tracheophyta</taxon>
        <taxon>Spermatophyta</taxon>
        <taxon>Magnoliopsida</taxon>
        <taxon>Liliopsida</taxon>
        <taxon>Poales</taxon>
        <taxon>Cyperaceae</taxon>
        <taxon>Cyperoideae</taxon>
        <taxon>Rhynchosporeae</taxon>
        <taxon>Rhynchospora</taxon>
    </lineage>
</organism>
<keyword evidence="10" id="KW-1185">Reference proteome</keyword>
<evidence type="ECO:0000313" key="10">
    <source>
        <dbReference type="Proteomes" id="UP001140206"/>
    </source>
</evidence>
<dbReference type="SUPFAM" id="SSF52540">
    <property type="entry name" value="P-loop containing nucleoside triphosphate hydrolases"/>
    <property type="match status" value="1"/>
</dbReference>
<evidence type="ECO:0000259" key="8">
    <source>
        <dbReference type="Pfam" id="PF18052"/>
    </source>
</evidence>
<dbReference type="Gene3D" id="3.40.50.300">
    <property type="entry name" value="P-loop containing nucleotide triphosphate hydrolases"/>
    <property type="match status" value="1"/>
</dbReference>
<sequence>MAEALLSGVLRKLGEFAFVKAAEKFQSLYTIREEVERLSRELSYIHAIIEDVDEKYVADNRQIKWLKDVMDIAYQIEDVVDRFNFECQEKPLLEYPDNPSTITERLKGLANITTLIPFISNFQEEIKRIQRRISEIEDYRKRYEINTLGTEDIFRENKKRKIDPGFRLDPIGDPEVVGFARDIDEVVKHLLDKENRNLTVVSVVGPGGIGKTTLTRKVCHSNDVVKSFGKGHMDYYLSKV</sequence>